<dbReference type="InterPro" id="IPR029058">
    <property type="entry name" value="AB_hydrolase_fold"/>
</dbReference>
<evidence type="ECO:0008006" key="3">
    <source>
        <dbReference type="Google" id="ProtNLM"/>
    </source>
</evidence>
<reference evidence="1 2" key="1">
    <citation type="journal article" date="2015" name="Genome Announc.">
        <title>Expanding the biotechnology potential of lactobacilli through comparative genomics of 213 strains and associated genera.</title>
        <authorList>
            <person name="Sun Z."/>
            <person name="Harris H.M."/>
            <person name="McCann A."/>
            <person name="Guo C."/>
            <person name="Argimon S."/>
            <person name="Zhang W."/>
            <person name="Yang X."/>
            <person name="Jeffery I.B."/>
            <person name="Cooney J.C."/>
            <person name="Kagawa T.F."/>
            <person name="Liu W."/>
            <person name="Song Y."/>
            <person name="Salvetti E."/>
            <person name="Wrobel A."/>
            <person name="Rasinkangas P."/>
            <person name="Parkhill J."/>
            <person name="Rea M.C."/>
            <person name="O'Sullivan O."/>
            <person name="Ritari J."/>
            <person name="Douillard F.P."/>
            <person name="Paul Ross R."/>
            <person name="Yang R."/>
            <person name="Briner A.E."/>
            <person name="Felis G.E."/>
            <person name="de Vos W.M."/>
            <person name="Barrangou R."/>
            <person name="Klaenhammer T.R."/>
            <person name="Caufield P.W."/>
            <person name="Cui Y."/>
            <person name="Zhang H."/>
            <person name="O'Toole P.W."/>
        </authorList>
    </citation>
    <scope>NUCLEOTIDE SEQUENCE [LARGE SCALE GENOMIC DNA]</scope>
    <source>
        <strain evidence="1 2">DSM 18793</strain>
    </source>
</reference>
<dbReference type="AlphaFoldDB" id="A0A0R1UT52"/>
<dbReference type="EMBL" id="AZGC01000008">
    <property type="protein sequence ID" value="KRL96368.1"/>
    <property type="molecule type" value="Genomic_DNA"/>
</dbReference>
<protein>
    <recommendedName>
        <fullName evidence="3">Alpha beta hydrolase superfamily protein</fullName>
    </recommendedName>
</protein>
<gene>
    <name evidence="1" type="ORF">FC21_GL000167</name>
</gene>
<name>A0A0R1UT52_9LACO</name>
<dbReference type="PATRIC" id="fig|1423742.4.peg.179"/>
<accession>A0A0R1UT52</accession>
<comment type="caution">
    <text evidence="1">The sequence shown here is derived from an EMBL/GenBank/DDBJ whole genome shotgun (WGS) entry which is preliminary data.</text>
</comment>
<dbReference type="RefSeq" id="WP_054653429.1">
    <property type="nucleotide sequence ID" value="NZ_AZGC01000008.1"/>
</dbReference>
<evidence type="ECO:0000313" key="1">
    <source>
        <dbReference type="EMBL" id="KRL96368.1"/>
    </source>
</evidence>
<sequence length="290" mass="33298">MKRFLRWLATGVTILILVLAVAQVVLLQGTAMQPIQATNRQVKYSHTPTLLIPGWGGNSWTYHKLIADYQADNVAQNAMVVNVTPTGKVHVQGKITKQANPMIQVLFDWNYSTTYHPQVWQLTKVLQVLHDDYHINRVNVIAHSYGGTEFLHAVFEHPELQRQIGFPKVILLGVPVEESFGSHTKFNQWLFKKSHDRSFKRLYQASQHLALKEPMHIYNWLGLQDESHVTDGQVPLIEALMTKSLINNPQITYEQRVFKHTSHIELHDKEHILNAIQQILWGQPTKGVDE</sequence>
<evidence type="ECO:0000313" key="2">
    <source>
        <dbReference type="Proteomes" id="UP000051084"/>
    </source>
</evidence>
<dbReference type="STRING" id="417373.GCA_001570685_01171"/>
<dbReference type="Gene3D" id="3.40.50.1820">
    <property type="entry name" value="alpha/beta hydrolase"/>
    <property type="match status" value="1"/>
</dbReference>
<organism evidence="1 2">
    <name type="scientific">Limosilactobacillus equigenerosi DSM 18793 = JCM 14505</name>
    <dbReference type="NCBI Taxonomy" id="1423742"/>
    <lineage>
        <taxon>Bacteria</taxon>
        <taxon>Bacillati</taxon>
        <taxon>Bacillota</taxon>
        <taxon>Bacilli</taxon>
        <taxon>Lactobacillales</taxon>
        <taxon>Lactobacillaceae</taxon>
        <taxon>Limosilactobacillus</taxon>
    </lineage>
</organism>
<keyword evidence="2" id="KW-1185">Reference proteome</keyword>
<dbReference type="InterPro" id="IPR010315">
    <property type="entry name" value="DUF915_hydro-like"/>
</dbReference>
<dbReference type="SUPFAM" id="SSF53474">
    <property type="entry name" value="alpha/beta-Hydrolases"/>
    <property type="match status" value="1"/>
</dbReference>
<dbReference type="Pfam" id="PF06028">
    <property type="entry name" value="DUF915"/>
    <property type="match status" value="1"/>
</dbReference>
<proteinExistence type="predicted"/>
<dbReference type="Proteomes" id="UP000051084">
    <property type="component" value="Unassembled WGS sequence"/>
</dbReference>
<dbReference type="OrthoDB" id="2301165at2"/>